<dbReference type="Gene3D" id="1.10.10.10">
    <property type="entry name" value="Winged helix-like DNA-binding domain superfamily/Winged helix DNA-binding domain"/>
    <property type="match status" value="1"/>
</dbReference>
<accession>A0A098B0Y2</accession>
<dbReference type="GO" id="GO:0016987">
    <property type="term" value="F:sigma factor activity"/>
    <property type="evidence" value="ECO:0007669"/>
    <property type="project" value="UniProtKB-KW"/>
</dbReference>
<dbReference type="AlphaFoldDB" id="A0A098B0Y2"/>
<sequence>MEQKIMNRVKQAQNGDKEALIQLIMSQKEDYYRLAYVYMKNQEDSLDALEDMILKVFENIRTLKDAEAFFSWSKTILVNCCKQNLRKKNKVILFQELPEEAYEEAYSVHEERMAFESYLTPLNPHYQEVLRLRFLLDMDYQTIADLLKIPLGTVKSRIHTGLQKLKQRMEVEQV</sequence>
<dbReference type="SUPFAM" id="SSF88946">
    <property type="entry name" value="Sigma2 domain of RNA polymerase sigma factors"/>
    <property type="match status" value="1"/>
</dbReference>
<evidence type="ECO:0000256" key="2">
    <source>
        <dbReference type="ARBA" id="ARBA00023015"/>
    </source>
</evidence>
<dbReference type="InterPro" id="IPR039425">
    <property type="entry name" value="RNA_pol_sigma-70-like"/>
</dbReference>
<evidence type="ECO:0000256" key="4">
    <source>
        <dbReference type="ARBA" id="ARBA00023163"/>
    </source>
</evidence>
<dbReference type="Pfam" id="PF04542">
    <property type="entry name" value="Sigma70_r2"/>
    <property type="match status" value="1"/>
</dbReference>
<dbReference type="InterPro" id="IPR007627">
    <property type="entry name" value="RNA_pol_sigma70_r2"/>
</dbReference>
<dbReference type="PANTHER" id="PTHR43133:SF51">
    <property type="entry name" value="RNA POLYMERASE SIGMA FACTOR"/>
    <property type="match status" value="1"/>
</dbReference>
<proteinExistence type="inferred from homology"/>
<dbReference type="InterPro" id="IPR036388">
    <property type="entry name" value="WH-like_DNA-bd_sf"/>
</dbReference>
<evidence type="ECO:0000259" key="6">
    <source>
        <dbReference type="Pfam" id="PF08281"/>
    </source>
</evidence>
<dbReference type="PATRIC" id="fig|49338.4.peg.2836"/>
<reference evidence="7" key="1">
    <citation type="submission" date="2014-07" db="EMBL/GenBank/DDBJ databases">
        <authorList>
            <person name="Hornung V.Bastian."/>
        </authorList>
    </citation>
    <scope>NUCLEOTIDE SEQUENCE</scope>
    <source>
        <strain evidence="7">PCE-S</strain>
    </source>
</reference>
<evidence type="ECO:0000259" key="5">
    <source>
        <dbReference type="Pfam" id="PF04542"/>
    </source>
</evidence>
<dbReference type="InterPro" id="IPR014284">
    <property type="entry name" value="RNA_pol_sigma-70_dom"/>
</dbReference>
<dbReference type="GO" id="GO:0006352">
    <property type="term" value="P:DNA-templated transcription initiation"/>
    <property type="evidence" value="ECO:0007669"/>
    <property type="project" value="InterPro"/>
</dbReference>
<dbReference type="SUPFAM" id="SSF88659">
    <property type="entry name" value="Sigma3 and sigma4 domains of RNA polymerase sigma factors"/>
    <property type="match status" value="1"/>
</dbReference>
<dbReference type="InterPro" id="IPR013249">
    <property type="entry name" value="RNA_pol_sigma70_r4_t2"/>
</dbReference>
<feature type="domain" description="RNA polymerase sigma-70 region 2" evidence="5">
    <location>
        <begin position="27"/>
        <end position="90"/>
    </location>
</feature>
<name>A0A098B0Y2_DESHA</name>
<dbReference type="Gene3D" id="1.10.1740.10">
    <property type="match status" value="1"/>
</dbReference>
<gene>
    <name evidence="7" type="ORF">DPCES_2642</name>
</gene>
<keyword evidence="3" id="KW-0731">Sigma factor</keyword>
<feature type="domain" description="RNA polymerase sigma factor 70 region 4 type 2" evidence="6">
    <location>
        <begin position="114"/>
        <end position="165"/>
    </location>
</feature>
<protein>
    <submittedName>
        <fullName evidence="7">Sigma-70, region 4</fullName>
    </submittedName>
</protein>
<evidence type="ECO:0000256" key="1">
    <source>
        <dbReference type="ARBA" id="ARBA00010641"/>
    </source>
</evidence>
<dbReference type="NCBIfam" id="TIGR02937">
    <property type="entry name" value="sigma70-ECF"/>
    <property type="match status" value="1"/>
</dbReference>
<comment type="similarity">
    <text evidence="1">Belongs to the sigma-70 factor family. ECF subfamily.</text>
</comment>
<dbReference type="Pfam" id="PF08281">
    <property type="entry name" value="Sigma70_r4_2"/>
    <property type="match status" value="1"/>
</dbReference>
<dbReference type="EMBL" id="LK996017">
    <property type="protein sequence ID" value="CDX02529.1"/>
    <property type="molecule type" value="Genomic_DNA"/>
</dbReference>
<dbReference type="CDD" id="cd06171">
    <property type="entry name" value="Sigma70_r4"/>
    <property type="match status" value="1"/>
</dbReference>
<organism evidence="7">
    <name type="scientific">Desulfitobacterium hafniense</name>
    <name type="common">Desulfitobacterium frappieri</name>
    <dbReference type="NCBI Taxonomy" id="49338"/>
    <lineage>
        <taxon>Bacteria</taxon>
        <taxon>Bacillati</taxon>
        <taxon>Bacillota</taxon>
        <taxon>Clostridia</taxon>
        <taxon>Eubacteriales</taxon>
        <taxon>Desulfitobacteriaceae</taxon>
        <taxon>Desulfitobacterium</taxon>
    </lineage>
</organism>
<dbReference type="RefSeq" id="WP_018211104.1">
    <property type="nucleotide sequence ID" value="NZ_LK996017.1"/>
</dbReference>
<dbReference type="InterPro" id="IPR013324">
    <property type="entry name" value="RNA_pol_sigma_r3/r4-like"/>
</dbReference>
<dbReference type="PANTHER" id="PTHR43133">
    <property type="entry name" value="RNA POLYMERASE ECF-TYPE SIGMA FACTO"/>
    <property type="match status" value="1"/>
</dbReference>
<dbReference type="GO" id="GO:0003677">
    <property type="term" value="F:DNA binding"/>
    <property type="evidence" value="ECO:0007669"/>
    <property type="project" value="InterPro"/>
</dbReference>
<evidence type="ECO:0000256" key="3">
    <source>
        <dbReference type="ARBA" id="ARBA00023082"/>
    </source>
</evidence>
<evidence type="ECO:0000313" key="7">
    <source>
        <dbReference type="EMBL" id="CDX02529.1"/>
    </source>
</evidence>
<dbReference type="InterPro" id="IPR013325">
    <property type="entry name" value="RNA_pol_sigma_r2"/>
</dbReference>
<keyword evidence="2" id="KW-0805">Transcription regulation</keyword>
<keyword evidence="4" id="KW-0804">Transcription</keyword>